<dbReference type="STRING" id="50429.A0A2B4SJI6"/>
<dbReference type="InterPro" id="IPR012340">
    <property type="entry name" value="NA-bd_OB-fold"/>
</dbReference>
<feature type="domain" description="DUF6570" evidence="5">
    <location>
        <begin position="367"/>
        <end position="490"/>
    </location>
</feature>
<dbReference type="InterPro" id="IPR025476">
    <property type="entry name" value="Helitron_helicase-like"/>
</dbReference>
<keyword evidence="1" id="KW-0234">DNA repair</keyword>
<dbReference type="GO" id="GO:0000723">
    <property type="term" value="P:telomere maintenance"/>
    <property type="evidence" value="ECO:0007669"/>
    <property type="project" value="InterPro"/>
</dbReference>
<dbReference type="GO" id="GO:0043139">
    <property type="term" value="F:5'-3' DNA helicase activity"/>
    <property type="evidence" value="ECO:0007669"/>
    <property type="project" value="UniProtKB-EC"/>
</dbReference>
<proteinExistence type="inferred from homology"/>
<dbReference type="GO" id="GO:0006281">
    <property type="term" value="P:DNA repair"/>
    <property type="evidence" value="ECO:0007669"/>
    <property type="project" value="UniProtKB-KW"/>
</dbReference>
<dbReference type="Gene3D" id="2.40.50.140">
    <property type="entry name" value="Nucleic acid-binding proteins"/>
    <property type="match status" value="1"/>
</dbReference>
<keyword evidence="1" id="KW-0227">DNA damage</keyword>
<dbReference type="Pfam" id="PF13245">
    <property type="entry name" value="AAA_19"/>
    <property type="match status" value="1"/>
</dbReference>
<comment type="cofactor">
    <cofactor evidence="1">
        <name>Mg(2+)</name>
        <dbReference type="ChEBI" id="CHEBI:18420"/>
    </cofactor>
</comment>
<dbReference type="InterPro" id="IPR025048">
    <property type="entry name" value="DUF3987"/>
</dbReference>
<dbReference type="Proteomes" id="UP000225706">
    <property type="component" value="Unassembled WGS sequence"/>
</dbReference>
<protein>
    <recommendedName>
        <fullName evidence="1">ATP-dependent DNA helicase</fullName>
        <ecNumber evidence="1">5.6.2.3</ecNumber>
    </recommendedName>
</protein>
<comment type="catalytic activity">
    <reaction evidence="1">
        <text>ATP + H2O = ADP + phosphate + H(+)</text>
        <dbReference type="Rhea" id="RHEA:13065"/>
        <dbReference type="ChEBI" id="CHEBI:15377"/>
        <dbReference type="ChEBI" id="CHEBI:15378"/>
        <dbReference type="ChEBI" id="CHEBI:30616"/>
        <dbReference type="ChEBI" id="CHEBI:43474"/>
        <dbReference type="ChEBI" id="CHEBI:456216"/>
        <dbReference type="EC" id="5.6.2.3"/>
    </reaction>
</comment>
<comment type="similarity">
    <text evidence="1">Belongs to the helicase family.</text>
</comment>
<dbReference type="InterPro" id="IPR027417">
    <property type="entry name" value="P-loop_NTPase"/>
</dbReference>
<dbReference type="EC" id="5.6.2.3" evidence="1"/>
<keyword evidence="1" id="KW-0233">DNA recombination</keyword>
<evidence type="ECO:0000313" key="7">
    <source>
        <dbReference type="Proteomes" id="UP000225706"/>
    </source>
</evidence>
<dbReference type="CDD" id="cd18809">
    <property type="entry name" value="SF1_C_RecD"/>
    <property type="match status" value="1"/>
</dbReference>
<comment type="caution">
    <text evidence="6">The sequence shown here is derived from an EMBL/GenBank/DDBJ whole genome shotgun (WGS) entry which is preliminary data.</text>
</comment>
<evidence type="ECO:0000313" key="6">
    <source>
        <dbReference type="EMBL" id="PFX29269.1"/>
    </source>
</evidence>
<dbReference type="Pfam" id="PF05970">
    <property type="entry name" value="PIF1"/>
    <property type="match status" value="1"/>
</dbReference>
<keyword evidence="1" id="KW-0378">Hydrolase</keyword>
<dbReference type="InterPro" id="IPR051055">
    <property type="entry name" value="PIF1_helicase"/>
</dbReference>
<dbReference type="PANTHER" id="PTHR47642">
    <property type="entry name" value="ATP-DEPENDENT DNA HELICASE"/>
    <property type="match status" value="1"/>
</dbReference>
<keyword evidence="7" id="KW-1185">Reference proteome</keyword>
<dbReference type="EMBL" id="LSMT01000068">
    <property type="protein sequence ID" value="PFX29269.1"/>
    <property type="molecule type" value="Genomic_DNA"/>
</dbReference>
<evidence type="ECO:0000256" key="2">
    <source>
        <dbReference type="SAM" id="Coils"/>
    </source>
</evidence>
<dbReference type="GO" id="GO:0006310">
    <property type="term" value="P:DNA recombination"/>
    <property type="evidence" value="ECO:0007669"/>
    <property type="project" value="UniProtKB-KW"/>
</dbReference>
<reference evidence="7" key="1">
    <citation type="journal article" date="2017" name="bioRxiv">
        <title>Comparative analysis of the genomes of Stylophora pistillata and Acropora digitifera provides evidence for extensive differences between species of corals.</title>
        <authorList>
            <person name="Voolstra C.R."/>
            <person name="Li Y."/>
            <person name="Liew Y.J."/>
            <person name="Baumgarten S."/>
            <person name="Zoccola D."/>
            <person name="Flot J.-F."/>
            <person name="Tambutte S."/>
            <person name="Allemand D."/>
            <person name="Aranda M."/>
        </authorList>
    </citation>
    <scope>NUCLEOTIDE SEQUENCE [LARGE SCALE GENOMIC DNA]</scope>
</reference>
<dbReference type="Pfam" id="PF14214">
    <property type="entry name" value="Helitron_like_N"/>
    <property type="match status" value="1"/>
</dbReference>
<accession>A0A2B4SJI6</accession>
<dbReference type="GO" id="GO:0016887">
    <property type="term" value="F:ATP hydrolysis activity"/>
    <property type="evidence" value="ECO:0007669"/>
    <property type="project" value="RHEA"/>
</dbReference>
<dbReference type="Gene3D" id="3.40.50.300">
    <property type="entry name" value="P-loop containing nucleotide triphosphate hydrolases"/>
    <property type="match status" value="2"/>
</dbReference>
<dbReference type="InterPro" id="IPR046700">
    <property type="entry name" value="DUF6570"/>
</dbReference>
<dbReference type="InterPro" id="IPR010285">
    <property type="entry name" value="DNA_helicase_pif1-like_DEAD"/>
</dbReference>
<keyword evidence="1" id="KW-0067">ATP-binding</keyword>
<name>A0A2B4SJI6_STYPI</name>
<evidence type="ECO:0000259" key="5">
    <source>
        <dbReference type="Pfam" id="PF20209"/>
    </source>
</evidence>
<dbReference type="GO" id="GO:0005524">
    <property type="term" value="F:ATP binding"/>
    <property type="evidence" value="ECO:0007669"/>
    <property type="project" value="UniProtKB-KW"/>
</dbReference>
<dbReference type="OrthoDB" id="272985at2759"/>
<keyword evidence="1" id="KW-0547">Nucleotide-binding</keyword>
<gene>
    <name evidence="6" type="primary">PIF1</name>
    <name evidence="6" type="ORF">AWC38_SpisGene5982</name>
</gene>
<dbReference type="SUPFAM" id="SSF52540">
    <property type="entry name" value="P-loop containing nucleoside triphosphate hydrolases"/>
    <property type="match status" value="4"/>
</dbReference>
<feature type="coiled-coil region" evidence="2">
    <location>
        <begin position="1183"/>
        <end position="1210"/>
    </location>
</feature>
<dbReference type="Pfam" id="PF20209">
    <property type="entry name" value="DUF6570"/>
    <property type="match status" value="1"/>
</dbReference>
<organism evidence="6 7">
    <name type="scientific">Stylophora pistillata</name>
    <name type="common">Smooth cauliflower coral</name>
    <dbReference type="NCBI Taxonomy" id="50429"/>
    <lineage>
        <taxon>Eukaryota</taxon>
        <taxon>Metazoa</taxon>
        <taxon>Cnidaria</taxon>
        <taxon>Anthozoa</taxon>
        <taxon>Hexacorallia</taxon>
        <taxon>Scleractinia</taxon>
        <taxon>Astrocoeniina</taxon>
        <taxon>Pocilloporidae</taxon>
        <taxon>Stylophora</taxon>
    </lineage>
</organism>
<feature type="domain" description="DNA helicase Pif1-like DEAD-box helicase" evidence="3">
    <location>
        <begin position="1277"/>
        <end position="1485"/>
    </location>
</feature>
<feature type="domain" description="Helitron helicase-like" evidence="4">
    <location>
        <begin position="595"/>
        <end position="772"/>
    </location>
</feature>
<dbReference type="PANTHER" id="PTHR47642:SF5">
    <property type="entry name" value="ATP-DEPENDENT DNA HELICASE"/>
    <property type="match status" value="1"/>
</dbReference>
<evidence type="ECO:0000259" key="4">
    <source>
        <dbReference type="Pfam" id="PF14214"/>
    </source>
</evidence>
<dbReference type="Pfam" id="PF13148">
    <property type="entry name" value="DUF3987"/>
    <property type="match status" value="1"/>
</dbReference>
<sequence length="2702" mass="308788">MELLGTFYLLKAVVRCASHHFTIAINNGRYWFYYDDLCSAVQQYATFQDILNVYANGWYFAVYESSVDNIINIHQGIDSCTLMPDHSYSKLEDKERQACDDFGKEVCTPRKRQRPETNTDKLIDRKRKLNLNVVNPHLKNYKIAKKAKETESEKLSRQKKQKEYMRAYRRKIKDYETGEEKQARLIKQNVQKWNSRQKKEDNTFDVIKPVGKFTAKKAKETESEKLSRQKNQKEYMRAYRRKIKDYETGEEKQARLIKQNVQKWNSRQKKEDNTFDVIKPVGKFTAWQKVDKPLHNVDKEAYLSQFDSINTGPIHVQKWAIKNMEDFHNSLKFKIYMCEVCHEAWPLSSKGKKRSPYMCSRCSRDKNGVKKFSSQNGMIPSQVPNELQGLTQLEEMLIARVFPVISVYTKPGGQKAYKGHCINFSQDIQELANSLPRNLSEMPVIVVSVKGKDNTYKDLTVRREKVSCALHWLVQHNPVYKDITIDYELLAFLPSDGIPTELRKIYCTENSKDDEIDPDRGPLDEIPFNEDTELSSTILNPVQLKPQKQLIKDELLQNNGKGDPTNSATMRDVTLGDKIKHLIKFAEYNNGKWAYRFASHPRFAYWAFNMIQRHRLLSQGNIFLKQNPGEAKLTVEQLQQMLQTNTYSTLMSKLMHYAKNVTGSNSYWHKAKEDLRATIAQVGPPTIFFTLSCAEYHWPEFHELFCDPHSETLQPAIRQQNVLQNPHILDWFFTERTDRFVKFWLKESLGASWHWYRYEYAVQRGSIHCHGVAKLKNDPGLCELTEIALQGFLASKHINENKGNLSEEEILELETKINQGIQAESVVCQYVDFILTTWNPCSPEEGWSKPDSHPCQTQYLSLNGKQKEEDYVNLLNSVERHTMCSTKYCLRETSKNELACRLKFPFENCPKTRIDFEPINTKSGQTKYRATIVTKRNDSRLNRHQPLQLQGWRANCDIQIIIDYVACLEYLVKYTSKGEKASSVLNNAFTNVISKASDESDIHNILKQIMIKSVGQRDYSIQEVMHHLLSLKCVSATHEVINTSLDGSRRVQVSKNKDFCTIPSMLDIYAEREKFIKTFPDILTYNFLQFTSTFVSKNSKLEKRKQPVIVKTYPKFSSNPQNQQYGLFCKYQLLKYKPWQHVADNAWDNLEQCDETYKACWMNFLCSDCGKNSVPDWELQLSSLKAAINLENENENMEIIEEEKEEWMFMSELNLQELSTDTEYNSTLAPEGYWHNVSEHFDDVDLLSVTSWLNTQKNKNEPSWHISSRVIDISSFSSDQLLAYHIILNHFNSSNELPLHLLVKGIAGSGKSYVIDAVRNVLKEKCQVLAYTGKASFNVKGVTLHSFLKLPIGSKRLFELKGIALQQLQTNLQNIQYLIIDEYSFVGQSLFGWIDCRCRQATGLADQAFGGLSVILVGDIAQLSPVGDKPLFHSLPKSEKQIQGHLIYKEFKQVVTLSVNHRVDGKTNAHSCFRDLLIRARNGESTLADWQTLLSRTPENVTNIEEFLTSSVRLSYLKAKVAEMNLIKLKNVNQRIATIKARHSGGAQTLSSDEMGGLEPVIYLAKGARVMLTMNMWTEVGLCNGALGTVLDFVYADGQTPPALPICVLVQFDEQYNGPSLTASVPRCVPISPITQISQNIGHTCERQQLPLKLAWAMTIHKSQGLTLKKAWIDLGPSENSPANDHGFIHNLSPIKKSLKSKHQWYEFQLQTSPTKVKRLVGFNLYVHDSLKHFEETKSPVQLKNIIVKDDNECIFNQQSAVHKAGLSDVSFCYTEQPKLESAGESSAAKSVTVWNVKGLHPNQKVNVSGSLTMGKEDLKAVVLRSTGATAHVKEDCVLEDNTGSSMIHIWEPLVHTLTTGKSYCFTNLTVKNFQGSTYLSTSPNTTANLTTQTVQTLTGPDMLKSPEKEVTASEFNLVSKLNIFCSCKVCKKRLNDVESFTCTTLKCENCGTRQRSRDIKLQASAKISITESEGDNSKEMWIQAFTEQLETLLAGSTLSLKDKIHDIEVYLMSLEDICLDRFCDRQIFVCPPEKDVDYDELIKPPPNTPKLDDIFHTLDDFLQDDGTKYTFSRDAHTEFVAYQDALNERKRNQQRREGDHKSILSKAKGQVARLAAINYGLYQPIEKVKDPASFTEWSYEIPAEFMTKAITLLDYCKEQKFALGKQSKRDVPAMSTDTTTEDHTDYHHLKRLLELEAPVTVTKISQRYIQKPVDNKYRKEEAEALMNDVVRLGLGELLYTTKTSRLLIKTTDEPFYCFLSGGVGVGKTHLTKALYQAALKYYNTRAGVDFTEIKVLLLAPTGKAAYNVNGNTIHSALAIPASQSLKNYKSLDSSRLNKLRCQIGGVKLLLLDEISMSLDSYIFKDMNHSEYAILAPNLWNELFKMFELDEIMRQRENKEFADMLNRLREGKHTEQDIVNLKQRMIEANNSNYPLDAPHLFTENEKVNKFNDGAHHSISGTKYTIKAHDSVLGATSTELRDKIMKQIPNLEPKNTEQPHYNLNLAVEERTEISLNTRIDDGITNGASNVIKLIQLHGPNRPSGVIWVQFDHADVGRKTRHDNRQLYAQGIEPTWTSIKPVTAVFAVGKNRTVQVVRKQFPLRPAAAKTIRRSQDDTETRVVVNFGTRRRAIPHMHYVGLSRVTTIEGLYITELCEDKITVGPEAEKDMKYLRTGGKLELCISPVYNADERAIKVFLECTFFA</sequence>
<dbReference type="SUPFAM" id="SSF50249">
    <property type="entry name" value="Nucleic acid-binding proteins"/>
    <property type="match status" value="1"/>
</dbReference>
<keyword evidence="2" id="KW-0175">Coiled coil</keyword>
<evidence type="ECO:0000256" key="1">
    <source>
        <dbReference type="RuleBase" id="RU363044"/>
    </source>
</evidence>
<evidence type="ECO:0000259" key="3">
    <source>
        <dbReference type="Pfam" id="PF05970"/>
    </source>
</evidence>
<keyword evidence="1 6" id="KW-0347">Helicase</keyword>